<feature type="transmembrane region" description="Helical" evidence="14">
    <location>
        <begin position="425"/>
        <end position="452"/>
    </location>
</feature>
<dbReference type="PANTHER" id="PTHR48086">
    <property type="entry name" value="SODIUM/PROLINE SYMPORTER-RELATED"/>
    <property type="match status" value="1"/>
</dbReference>
<feature type="transmembrane region" description="Helical" evidence="14">
    <location>
        <begin position="607"/>
        <end position="623"/>
    </location>
</feature>
<dbReference type="EMBL" id="JAFCMP010000549">
    <property type="protein sequence ID" value="KAG5175443.1"/>
    <property type="molecule type" value="Genomic_DNA"/>
</dbReference>
<feature type="transmembrane region" description="Helical" evidence="14">
    <location>
        <begin position="473"/>
        <end position="495"/>
    </location>
</feature>
<feature type="transmembrane region" description="Helical" evidence="14">
    <location>
        <begin position="74"/>
        <end position="93"/>
    </location>
</feature>
<evidence type="ECO:0000256" key="10">
    <source>
        <dbReference type="ARBA" id="ARBA00023136"/>
    </source>
</evidence>
<organism evidence="15 16">
    <name type="scientific">Tribonema minus</name>
    <dbReference type="NCBI Taxonomy" id="303371"/>
    <lineage>
        <taxon>Eukaryota</taxon>
        <taxon>Sar</taxon>
        <taxon>Stramenopiles</taxon>
        <taxon>Ochrophyta</taxon>
        <taxon>PX clade</taxon>
        <taxon>Xanthophyceae</taxon>
        <taxon>Tribonematales</taxon>
        <taxon>Tribonemataceae</taxon>
        <taxon>Tribonema</taxon>
    </lineage>
</organism>
<evidence type="ECO:0000256" key="11">
    <source>
        <dbReference type="ARBA" id="ARBA00023201"/>
    </source>
</evidence>
<dbReference type="GO" id="GO:0006814">
    <property type="term" value="P:sodium ion transport"/>
    <property type="evidence" value="ECO:0007669"/>
    <property type="project" value="UniProtKB-KW"/>
</dbReference>
<evidence type="ECO:0000313" key="16">
    <source>
        <dbReference type="Proteomes" id="UP000664859"/>
    </source>
</evidence>
<dbReference type="InterPro" id="IPR038377">
    <property type="entry name" value="Na/Glc_symporter_sf"/>
</dbReference>
<evidence type="ECO:0000256" key="3">
    <source>
        <dbReference type="ARBA" id="ARBA00022448"/>
    </source>
</evidence>
<gene>
    <name evidence="15" type="ORF">JKP88DRAFT_259148</name>
</gene>
<evidence type="ECO:0000256" key="14">
    <source>
        <dbReference type="SAM" id="Phobius"/>
    </source>
</evidence>
<dbReference type="GO" id="GO:0005886">
    <property type="term" value="C:plasma membrane"/>
    <property type="evidence" value="ECO:0007669"/>
    <property type="project" value="UniProtKB-SubCell"/>
</dbReference>
<evidence type="ECO:0000256" key="6">
    <source>
        <dbReference type="ARBA" id="ARBA00022847"/>
    </source>
</evidence>
<feature type="transmembrane region" description="Helical" evidence="14">
    <location>
        <begin position="42"/>
        <end position="62"/>
    </location>
</feature>
<dbReference type="PANTHER" id="PTHR48086:SF3">
    <property type="entry name" value="SODIUM_PROLINE SYMPORTER"/>
    <property type="match status" value="1"/>
</dbReference>
<evidence type="ECO:0000256" key="5">
    <source>
        <dbReference type="ARBA" id="ARBA00022692"/>
    </source>
</evidence>
<feature type="transmembrane region" description="Helical" evidence="14">
    <location>
        <begin position="113"/>
        <end position="133"/>
    </location>
</feature>
<feature type="compositionally biased region" description="Low complexity" evidence="13">
    <location>
        <begin position="669"/>
        <end position="683"/>
    </location>
</feature>
<feature type="transmembrane region" description="Helical" evidence="14">
    <location>
        <begin position="529"/>
        <end position="548"/>
    </location>
</feature>
<feature type="region of interest" description="Disordered" evidence="13">
    <location>
        <begin position="669"/>
        <end position="690"/>
    </location>
</feature>
<dbReference type="Proteomes" id="UP000664859">
    <property type="component" value="Unassembled WGS sequence"/>
</dbReference>
<evidence type="ECO:0000256" key="7">
    <source>
        <dbReference type="ARBA" id="ARBA00022989"/>
    </source>
</evidence>
<dbReference type="PROSITE" id="PS50283">
    <property type="entry name" value="NA_SOLUT_SYMP_3"/>
    <property type="match status" value="1"/>
</dbReference>
<sequence length="690" mass="72115">MSDACTVAGSDVAVAADSCCQKSACNIPCPAEWSPSANLAEVYGVANVCAIAVYCLIGFYFLWKVRGKVENYFVAGRSLNLFVATLALAGQSIDSNATLGNADLAYKFAWFDGAALPIGLGVSLILNGLLLARHVNNACCLTLPDFYARKYGKLFEVLVSLVLCTSFISLLAGNLVGLGRILQFCFGGISKAGGVWVAAALCASYTIGGGLVSVVYADVVQALTGVTGLIVFSAYMLSNYSQQYPPASVGFPGYIYPDQQVCEMYNGVPGTEPETCVYNEQVWGPNGVDNGAWPVGDALIHPESFTSFDGLAPFPNAVYYNWATVIILGFGNLSALDFQARCMAAKTPRIATIACLLGGLITFAVGIPFAFNGGFMKVFYGPDSIFAEYAADTCSSILGLPTCAEWLPDEDAFLKLATSQVPVALGAWCLIGIVAASMSTATGVILAIATVLSHNVGKKAIHWFRPTTVITEPMLLIIVRVSVPIVTIIAAIVAAEYNRTGYLLVVAFDIALAGSIAPLLALVYTPNSVTPGGGVCGLLAGILTRVILEYALPKDGSLILPAGNYAYGYGPGQAGLPLFVEAPAAEHWDPETCDATALSDFTGVDSLVSPIVCALVMYAVSWAERRRGGRPLLNIIPATWLSPVAAPKNVEQAVAGEVTEAEMATEMAAAAAGGKEGGVEPAPLGDAPPR</sequence>
<feature type="transmembrane region" description="Helical" evidence="14">
    <location>
        <begin position="215"/>
        <end position="237"/>
    </location>
</feature>
<feature type="transmembrane region" description="Helical" evidence="14">
    <location>
        <begin position="350"/>
        <end position="371"/>
    </location>
</feature>
<feature type="transmembrane region" description="Helical" evidence="14">
    <location>
        <begin position="319"/>
        <end position="338"/>
    </location>
</feature>
<comment type="subcellular location">
    <subcellularLocation>
        <location evidence="1">Cell membrane</location>
        <topology evidence="1">Multi-pass membrane protein</topology>
    </subcellularLocation>
</comment>
<accession>A0A835YRZ9</accession>
<keyword evidence="9" id="KW-0406">Ion transport</keyword>
<keyword evidence="16" id="KW-1185">Reference proteome</keyword>
<proteinExistence type="inferred from homology"/>
<evidence type="ECO:0000313" key="15">
    <source>
        <dbReference type="EMBL" id="KAG5175443.1"/>
    </source>
</evidence>
<evidence type="ECO:0000256" key="2">
    <source>
        <dbReference type="ARBA" id="ARBA00006434"/>
    </source>
</evidence>
<keyword evidence="6" id="KW-0769">Symport</keyword>
<dbReference type="GO" id="GO:0015293">
    <property type="term" value="F:symporter activity"/>
    <property type="evidence" value="ECO:0007669"/>
    <property type="project" value="UniProtKB-KW"/>
</dbReference>
<name>A0A835YRZ9_9STRA</name>
<feature type="transmembrane region" description="Helical" evidence="14">
    <location>
        <begin position="154"/>
        <end position="175"/>
    </location>
</feature>
<comment type="caution">
    <text evidence="15">The sequence shown here is derived from an EMBL/GenBank/DDBJ whole genome shotgun (WGS) entry which is preliminary data.</text>
</comment>
<dbReference type="OrthoDB" id="6132759at2759"/>
<keyword evidence="4" id="KW-1003">Cell membrane</keyword>
<evidence type="ECO:0000256" key="1">
    <source>
        <dbReference type="ARBA" id="ARBA00004651"/>
    </source>
</evidence>
<protein>
    <submittedName>
        <fullName evidence="15">Solute:Sodium symporter family</fullName>
    </submittedName>
</protein>
<dbReference type="Pfam" id="PF00474">
    <property type="entry name" value="SSF"/>
    <property type="match status" value="1"/>
</dbReference>
<dbReference type="AlphaFoldDB" id="A0A835YRZ9"/>
<keyword evidence="7 14" id="KW-1133">Transmembrane helix</keyword>
<keyword evidence="11" id="KW-0739">Sodium transport</keyword>
<keyword evidence="5 14" id="KW-0812">Transmembrane</keyword>
<keyword evidence="8" id="KW-0915">Sodium</keyword>
<feature type="transmembrane region" description="Helical" evidence="14">
    <location>
        <begin position="501"/>
        <end position="522"/>
    </location>
</feature>
<dbReference type="InterPro" id="IPR050277">
    <property type="entry name" value="Sodium:Solute_Symporter"/>
</dbReference>
<keyword evidence="10 14" id="KW-0472">Membrane</keyword>
<evidence type="ECO:0000256" key="4">
    <source>
        <dbReference type="ARBA" id="ARBA00022475"/>
    </source>
</evidence>
<evidence type="ECO:0000256" key="13">
    <source>
        <dbReference type="SAM" id="MobiDB-lite"/>
    </source>
</evidence>
<reference evidence="15" key="1">
    <citation type="submission" date="2021-02" db="EMBL/GenBank/DDBJ databases">
        <title>First Annotated Genome of the Yellow-green Alga Tribonema minus.</title>
        <authorList>
            <person name="Mahan K.M."/>
        </authorList>
    </citation>
    <scope>NUCLEOTIDE SEQUENCE</scope>
    <source>
        <strain evidence="15">UTEX B ZZ1240</strain>
    </source>
</reference>
<keyword evidence="3" id="KW-0813">Transport</keyword>
<comment type="similarity">
    <text evidence="2 12">Belongs to the sodium:solute symporter (SSF) (TC 2.A.21) family.</text>
</comment>
<dbReference type="Gene3D" id="1.20.1730.10">
    <property type="entry name" value="Sodium/glucose cotransporter"/>
    <property type="match status" value="1"/>
</dbReference>
<evidence type="ECO:0000256" key="12">
    <source>
        <dbReference type="RuleBase" id="RU362091"/>
    </source>
</evidence>
<evidence type="ECO:0000256" key="9">
    <source>
        <dbReference type="ARBA" id="ARBA00023065"/>
    </source>
</evidence>
<dbReference type="InterPro" id="IPR001734">
    <property type="entry name" value="Na/solute_symporter"/>
</dbReference>
<evidence type="ECO:0000256" key="8">
    <source>
        <dbReference type="ARBA" id="ARBA00023053"/>
    </source>
</evidence>